<evidence type="ECO:0000256" key="5">
    <source>
        <dbReference type="ARBA" id="ARBA00022989"/>
    </source>
</evidence>
<evidence type="ECO:0000256" key="1">
    <source>
        <dbReference type="ARBA" id="ARBA00004651"/>
    </source>
</evidence>
<comment type="similarity">
    <text evidence="7">Belongs to the binding-protein-dependent transport system permease family.</text>
</comment>
<dbReference type="EMBL" id="QQTP01000011">
    <property type="protein sequence ID" value="RDJ22162.1"/>
    <property type="molecule type" value="Genomic_DNA"/>
</dbReference>
<keyword evidence="3" id="KW-1003">Cell membrane</keyword>
<dbReference type="Pfam" id="PF00528">
    <property type="entry name" value="BPD_transp_1"/>
    <property type="match status" value="1"/>
</dbReference>
<comment type="subcellular location">
    <subcellularLocation>
        <location evidence="1 7">Cell membrane</location>
        <topology evidence="1 7">Multi-pass membrane protein</topology>
    </subcellularLocation>
</comment>
<comment type="caution">
    <text evidence="9">The sequence shown here is derived from an EMBL/GenBank/DDBJ whole genome shotgun (WGS) entry which is preliminary data.</text>
</comment>
<evidence type="ECO:0000256" key="6">
    <source>
        <dbReference type="ARBA" id="ARBA00023136"/>
    </source>
</evidence>
<feature type="transmembrane region" description="Helical" evidence="7">
    <location>
        <begin position="234"/>
        <end position="257"/>
    </location>
</feature>
<dbReference type="GO" id="GO:0055085">
    <property type="term" value="P:transmembrane transport"/>
    <property type="evidence" value="ECO:0007669"/>
    <property type="project" value="InterPro"/>
</dbReference>
<dbReference type="Proteomes" id="UP000255207">
    <property type="component" value="Unassembled WGS sequence"/>
</dbReference>
<evidence type="ECO:0000259" key="8">
    <source>
        <dbReference type="PROSITE" id="PS50928"/>
    </source>
</evidence>
<dbReference type="SUPFAM" id="SSF161098">
    <property type="entry name" value="MetI-like"/>
    <property type="match status" value="1"/>
</dbReference>
<protein>
    <submittedName>
        <fullName evidence="9">ABC transporter permease</fullName>
    </submittedName>
</protein>
<reference evidence="10" key="1">
    <citation type="submission" date="2018-07" db="EMBL/GenBank/DDBJ databases">
        <authorList>
            <person name="Safronova V.I."/>
            <person name="Chirak E.R."/>
            <person name="Sazanova A.L."/>
        </authorList>
    </citation>
    <scope>NUCLEOTIDE SEQUENCE [LARGE SCALE GENOMIC DNA]</scope>
    <source>
        <strain evidence="10">RCAM04685</strain>
    </source>
</reference>
<accession>A0A370L1Z5</accession>
<evidence type="ECO:0000256" key="3">
    <source>
        <dbReference type="ARBA" id="ARBA00022475"/>
    </source>
</evidence>
<dbReference type="PANTHER" id="PTHR43386:SF25">
    <property type="entry name" value="PEPTIDE ABC TRANSPORTER PERMEASE PROTEIN"/>
    <property type="match status" value="1"/>
</dbReference>
<keyword evidence="4 7" id="KW-0812">Transmembrane</keyword>
<keyword evidence="6 7" id="KW-0472">Membrane</keyword>
<dbReference type="PANTHER" id="PTHR43386">
    <property type="entry name" value="OLIGOPEPTIDE TRANSPORT SYSTEM PERMEASE PROTEIN APPC"/>
    <property type="match status" value="1"/>
</dbReference>
<dbReference type="Gene3D" id="1.10.3720.10">
    <property type="entry name" value="MetI-like"/>
    <property type="match status" value="1"/>
</dbReference>
<name>A0A370L1Z5_9HYPH</name>
<dbReference type="OrthoDB" id="9766870at2"/>
<evidence type="ECO:0000256" key="2">
    <source>
        <dbReference type="ARBA" id="ARBA00022448"/>
    </source>
</evidence>
<evidence type="ECO:0000256" key="7">
    <source>
        <dbReference type="RuleBase" id="RU363032"/>
    </source>
</evidence>
<evidence type="ECO:0000313" key="9">
    <source>
        <dbReference type="EMBL" id="RDJ22162.1"/>
    </source>
</evidence>
<dbReference type="CDD" id="cd06261">
    <property type="entry name" value="TM_PBP2"/>
    <property type="match status" value="1"/>
</dbReference>
<keyword evidence="10" id="KW-1185">Reference proteome</keyword>
<feature type="transmembrane region" description="Helical" evidence="7">
    <location>
        <begin position="277"/>
        <end position="301"/>
    </location>
</feature>
<feature type="transmembrane region" description="Helical" evidence="7">
    <location>
        <begin position="162"/>
        <end position="188"/>
    </location>
</feature>
<dbReference type="AlphaFoldDB" id="A0A370L1Z5"/>
<evidence type="ECO:0000256" key="4">
    <source>
        <dbReference type="ARBA" id="ARBA00022692"/>
    </source>
</evidence>
<sequence>MTNVPAFAQAQGSQTQAAQVPIGNADIRKPVVEASQGYWRSVWGRLKRDKVTMTVTVILALIVLMAIFAPYVTVYDPYAGGIMRRLKPIGTPGHWLGTDETGRDMWSRLAYGARLSLLTGILPVAVALGVGGLLGVIAGYAGGIVNTLIMRTMDVFYAFPSILLAIAICGMLGSGMTNAILALSIVFIPPMVRISESVTTQVRTLDFVDAARASGTTTSQIIRHHILNNVMGTIIVYATSLISISIVLSAGLSFLGLGAKPPQAEWGLMLTSLRQAIYVQPLVAALPGFMIFITSMCFNLMSDGFRGAMDIKLNK</sequence>
<feature type="transmembrane region" description="Helical" evidence="7">
    <location>
        <begin position="115"/>
        <end position="142"/>
    </location>
</feature>
<dbReference type="InterPro" id="IPR025966">
    <property type="entry name" value="OppC_N"/>
</dbReference>
<proteinExistence type="inferred from homology"/>
<keyword evidence="5 7" id="KW-1133">Transmembrane helix</keyword>
<dbReference type="PROSITE" id="PS50928">
    <property type="entry name" value="ABC_TM1"/>
    <property type="match status" value="1"/>
</dbReference>
<organism evidence="9 10">
    <name type="scientific">Bosea caraganae</name>
    <dbReference type="NCBI Taxonomy" id="2763117"/>
    <lineage>
        <taxon>Bacteria</taxon>
        <taxon>Pseudomonadati</taxon>
        <taxon>Pseudomonadota</taxon>
        <taxon>Alphaproteobacteria</taxon>
        <taxon>Hyphomicrobiales</taxon>
        <taxon>Boseaceae</taxon>
        <taxon>Bosea</taxon>
    </lineage>
</organism>
<dbReference type="InterPro" id="IPR035906">
    <property type="entry name" value="MetI-like_sf"/>
</dbReference>
<gene>
    <name evidence="9" type="ORF">DWE98_19895</name>
</gene>
<evidence type="ECO:0000313" key="10">
    <source>
        <dbReference type="Proteomes" id="UP000255207"/>
    </source>
</evidence>
<dbReference type="Pfam" id="PF12911">
    <property type="entry name" value="OppC_N"/>
    <property type="match status" value="1"/>
</dbReference>
<dbReference type="InterPro" id="IPR050366">
    <property type="entry name" value="BP-dependent_transpt_permease"/>
</dbReference>
<keyword evidence="2 7" id="KW-0813">Transport</keyword>
<dbReference type="GO" id="GO:0005886">
    <property type="term" value="C:plasma membrane"/>
    <property type="evidence" value="ECO:0007669"/>
    <property type="project" value="UniProtKB-SubCell"/>
</dbReference>
<dbReference type="InterPro" id="IPR000515">
    <property type="entry name" value="MetI-like"/>
</dbReference>
<feature type="transmembrane region" description="Helical" evidence="7">
    <location>
        <begin position="51"/>
        <end position="75"/>
    </location>
</feature>
<dbReference type="RefSeq" id="WP_114831041.1">
    <property type="nucleotide sequence ID" value="NZ_QQTO01000034.1"/>
</dbReference>
<feature type="domain" description="ABC transmembrane type-1" evidence="8">
    <location>
        <begin position="113"/>
        <end position="302"/>
    </location>
</feature>